<dbReference type="PANTHER" id="PTHR10693">
    <property type="entry name" value="RAS GTPASE-ACTIVATING PROTEIN-BINDING PROTEIN"/>
    <property type="match status" value="1"/>
</dbReference>
<dbReference type="CDD" id="cd00590">
    <property type="entry name" value="RRM_SF"/>
    <property type="match status" value="1"/>
</dbReference>
<dbReference type="PANTHER" id="PTHR10693:SF29">
    <property type="entry name" value="GB|AAD20086.1"/>
    <property type="match status" value="1"/>
</dbReference>
<dbReference type="AlphaFoldDB" id="A0A7J0HAU0"/>
<dbReference type="FunFam" id="3.10.450.50:FF:000003">
    <property type="entry name" value="Nuclear transport factor 2 family protein"/>
    <property type="match status" value="1"/>
</dbReference>
<keyword evidence="1" id="KW-0694">RNA-binding</keyword>
<evidence type="ECO:0000256" key="2">
    <source>
        <dbReference type="SAM" id="MobiDB-lite"/>
    </source>
</evidence>
<comment type="caution">
    <text evidence="4">The sequence shown here is derived from an EMBL/GenBank/DDBJ whole genome shotgun (WGS) entry which is preliminary data.</text>
</comment>
<evidence type="ECO:0000256" key="1">
    <source>
        <dbReference type="ARBA" id="ARBA00022884"/>
    </source>
</evidence>
<dbReference type="Proteomes" id="UP000585474">
    <property type="component" value="Unassembled WGS sequence"/>
</dbReference>
<dbReference type="InterPro" id="IPR035979">
    <property type="entry name" value="RBD_domain_sf"/>
</dbReference>
<sequence length="438" mass="48387">MASGYPGPVSAVQVGSYFVGQYYQVLRTQPDFAHQFYTDASTMLRVDGDSSESASATLQIHTLIMSLNFTGIEVKTINSLESWSGGVLVVVSGSVRAKDFSGRRKFVQTFMLAPQEKGYFVLNDIFHFIDEDVVHQHSVPVYSENIIEPQLPNSTPLPEPPVSDYSLEVDASEYVNSIHIDGDDPVDEYSLEERQQQQQQGPETDTELEETPVEESSDLLQNVVEAVPDPLYSVEEPLAEPPKLTYASILLVAKGQPVPSSVTSVASRPYVTPTPPASEWHHAQPAQQQSNVLESSLEATEENPSLEEEVFVLVSNSYQLHHITFSLSPLRIIPDGVFLRNRKDIGVCYAFVEFEDLQAVQNAIKASPIQLAGRQVYIEERRANSFGASRGGRRGRGRGSYQSEAPRGRFGARSFGRGGNQDGGDFNKSRGNGFRTYN</sequence>
<dbReference type="EMBL" id="BJWL01000028">
    <property type="protein sequence ID" value="GFZ20189.1"/>
    <property type="molecule type" value="Genomic_DNA"/>
</dbReference>
<dbReference type="SUPFAM" id="SSF54928">
    <property type="entry name" value="RNA-binding domain, RBD"/>
    <property type="match status" value="1"/>
</dbReference>
<organism evidence="4 5">
    <name type="scientific">Actinidia rufa</name>
    <dbReference type="NCBI Taxonomy" id="165716"/>
    <lineage>
        <taxon>Eukaryota</taxon>
        <taxon>Viridiplantae</taxon>
        <taxon>Streptophyta</taxon>
        <taxon>Embryophyta</taxon>
        <taxon>Tracheophyta</taxon>
        <taxon>Spermatophyta</taxon>
        <taxon>Magnoliopsida</taxon>
        <taxon>eudicotyledons</taxon>
        <taxon>Gunneridae</taxon>
        <taxon>Pentapetalae</taxon>
        <taxon>asterids</taxon>
        <taxon>Ericales</taxon>
        <taxon>Actinidiaceae</taxon>
        <taxon>Actinidia</taxon>
    </lineage>
</organism>
<dbReference type="InterPro" id="IPR018222">
    <property type="entry name" value="Nuclear_transport_factor_2_euk"/>
</dbReference>
<dbReference type="InterPro" id="IPR039539">
    <property type="entry name" value="Ras_GTPase_bind_prot"/>
</dbReference>
<dbReference type="GO" id="GO:0005829">
    <property type="term" value="C:cytosol"/>
    <property type="evidence" value="ECO:0007669"/>
    <property type="project" value="TreeGrafter"/>
</dbReference>
<feature type="compositionally biased region" description="Acidic residues" evidence="2">
    <location>
        <begin position="204"/>
        <end position="217"/>
    </location>
</feature>
<evidence type="ECO:0000259" key="3">
    <source>
        <dbReference type="PROSITE" id="PS50177"/>
    </source>
</evidence>
<accession>A0A7J0HAU0</accession>
<feature type="domain" description="NTF2" evidence="3">
    <location>
        <begin position="14"/>
        <end position="128"/>
    </location>
</feature>
<feature type="region of interest" description="Disordered" evidence="2">
    <location>
        <begin position="269"/>
        <end position="300"/>
    </location>
</feature>
<dbReference type="Gene3D" id="3.30.70.330">
    <property type="match status" value="1"/>
</dbReference>
<feature type="compositionally biased region" description="Polar residues" evidence="2">
    <location>
        <begin position="285"/>
        <end position="298"/>
    </location>
</feature>
<protein>
    <submittedName>
        <fullName evidence="4">Nuclear transport factor 2 (NTF2) family protein with RNA binding (RRM-RBD-RNP motifs) domain-containing protein</fullName>
    </submittedName>
</protein>
<dbReference type="InterPro" id="IPR032710">
    <property type="entry name" value="NTF2-like_dom_sf"/>
</dbReference>
<gene>
    <name evidence="4" type="ORF">Acr_28g0008940</name>
</gene>
<dbReference type="OrthoDB" id="339151at2759"/>
<proteinExistence type="predicted"/>
<dbReference type="GO" id="GO:1990904">
    <property type="term" value="C:ribonucleoprotein complex"/>
    <property type="evidence" value="ECO:0007669"/>
    <property type="project" value="TreeGrafter"/>
</dbReference>
<reference evidence="4 5" key="1">
    <citation type="submission" date="2019-07" db="EMBL/GenBank/DDBJ databases">
        <title>De Novo Assembly of kiwifruit Actinidia rufa.</title>
        <authorList>
            <person name="Sugita-Konishi S."/>
            <person name="Sato K."/>
            <person name="Mori E."/>
            <person name="Abe Y."/>
            <person name="Kisaki G."/>
            <person name="Hamano K."/>
            <person name="Suezawa K."/>
            <person name="Otani M."/>
            <person name="Fukuda T."/>
            <person name="Manabe T."/>
            <person name="Gomi K."/>
            <person name="Tabuchi M."/>
            <person name="Akimitsu K."/>
            <person name="Kataoka I."/>
        </authorList>
    </citation>
    <scope>NUCLEOTIDE SEQUENCE [LARGE SCALE GENOMIC DNA]</scope>
    <source>
        <strain evidence="5">cv. Fuchu</strain>
    </source>
</reference>
<evidence type="ECO:0000313" key="5">
    <source>
        <dbReference type="Proteomes" id="UP000585474"/>
    </source>
</evidence>
<dbReference type="Pfam" id="PF02136">
    <property type="entry name" value="NTF2"/>
    <property type="match status" value="1"/>
</dbReference>
<dbReference type="CDD" id="cd00780">
    <property type="entry name" value="NTF2"/>
    <property type="match status" value="1"/>
</dbReference>
<dbReference type="Gene3D" id="3.10.450.50">
    <property type="match status" value="1"/>
</dbReference>
<name>A0A7J0HAU0_9ERIC</name>
<feature type="region of interest" description="Disordered" evidence="2">
    <location>
        <begin position="190"/>
        <end position="218"/>
    </location>
</feature>
<dbReference type="GO" id="GO:0003729">
    <property type="term" value="F:mRNA binding"/>
    <property type="evidence" value="ECO:0007669"/>
    <property type="project" value="TreeGrafter"/>
</dbReference>
<evidence type="ECO:0000313" key="4">
    <source>
        <dbReference type="EMBL" id="GFZ20189.1"/>
    </source>
</evidence>
<dbReference type="SUPFAM" id="SSF54427">
    <property type="entry name" value="NTF2-like"/>
    <property type="match status" value="1"/>
</dbReference>
<dbReference type="InterPro" id="IPR012677">
    <property type="entry name" value="Nucleotide-bd_a/b_plait_sf"/>
</dbReference>
<dbReference type="PROSITE" id="PS50177">
    <property type="entry name" value="NTF2_DOMAIN"/>
    <property type="match status" value="1"/>
</dbReference>
<keyword evidence="5" id="KW-1185">Reference proteome</keyword>
<feature type="region of interest" description="Disordered" evidence="2">
    <location>
        <begin position="387"/>
        <end position="438"/>
    </location>
</feature>
<dbReference type="InterPro" id="IPR002075">
    <property type="entry name" value="NTF2_dom"/>
</dbReference>